<proteinExistence type="predicted"/>
<dbReference type="PROSITE" id="PS51820">
    <property type="entry name" value="PA14"/>
    <property type="match status" value="1"/>
</dbReference>
<evidence type="ECO:0000313" key="2">
    <source>
        <dbReference type="EMBL" id="MBE8594686.1"/>
    </source>
</evidence>
<gene>
    <name evidence="2" type="ORF">IQK56_29405</name>
</gene>
<keyword evidence="3" id="KW-1185">Reference proteome</keyword>
<dbReference type="EMBL" id="JADDUM010000319">
    <property type="protein sequence ID" value="MBE8594686.1"/>
    <property type="molecule type" value="Genomic_DNA"/>
</dbReference>
<organism evidence="2 3">
    <name type="scientific">Pseudomonas cyclaminis</name>
    <dbReference type="NCBI Taxonomy" id="2781239"/>
    <lineage>
        <taxon>Bacteria</taxon>
        <taxon>Pseudomonadati</taxon>
        <taxon>Pseudomonadota</taxon>
        <taxon>Gammaproteobacteria</taxon>
        <taxon>Pseudomonadales</taxon>
        <taxon>Pseudomonadaceae</taxon>
        <taxon>Pseudomonas</taxon>
    </lineage>
</organism>
<comment type="caution">
    <text evidence="2">The sequence shown here is derived from an EMBL/GenBank/DDBJ whole genome shotgun (WGS) entry which is preliminary data.</text>
</comment>
<protein>
    <recommendedName>
        <fullName evidence="1">PA14 domain-containing protein</fullName>
    </recommendedName>
</protein>
<evidence type="ECO:0000259" key="1">
    <source>
        <dbReference type="PROSITE" id="PS51820"/>
    </source>
</evidence>
<sequence length="436" mass="44774">MFTSLPAGSIEYKVDGEWVKLTTADLKTDTSAGKAFTQADFDAHNVRYTPADNESGDNSFGGTGVGNKQGDYTELNFQATDGSSYSDTKTITVDIHPVTDVPVLTFGQVPTGLVIQTWTGSNLPAELGTNGQGVTQSSTLINVINAQTADSAASTGVTSNVSNGNVAEGTATKVSGLVYLEAGKSYTFSGTADDSLAITVGGKLVASETWSQGSGIGGSSYTPTESGYYTLDIYHYNQNGPGNYDVNVSTNNGPAVSLGNSGLQTYTSVAALEAAGMVLGDSHVVNGEGYYTGSVYNHGLEDTAIKIAPITATFVDNDGSESHKVEISGLPEGTVLTDGTTGHSITSTGASTLYDVSTWNLSTLTVTPFKDSTASFELTVKATAKELSTGVEEVTSGKIGIVVTAVNDAPVLGNGSTNAFGDTYIEGKPGGYVAAN</sequence>
<dbReference type="InterPro" id="IPR037524">
    <property type="entry name" value="PA14/GLEYA"/>
</dbReference>
<dbReference type="RefSeq" id="WP_193901934.1">
    <property type="nucleotide sequence ID" value="NZ_JADDUM010000319.1"/>
</dbReference>
<accession>A0ABR9T0I4</accession>
<feature type="domain" description="PA14" evidence="1">
    <location>
        <begin position="108"/>
        <end position="262"/>
    </location>
</feature>
<name>A0ABR9T0I4_9PSED</name>
<evidence type="ECO:0000313" key="3">
    <source>
        <dbReference type="Proteomes" id="UP000613075"/>
    </source>
</evidence>
<dbReference type="Proteomes" id="UP000613075">
    <property type="component" value="Unassembled WGS sequence"/>
</dbReference>
<reference evidence="2 3" key="1">
    <citation type="submission" date="2020-10" db="EMBL/GenBank/DDBJ databases">
        <title>The draft genomes of Cyclamen pathogen Pseudomonas sp.</title>
        <authorList>
            <person name="Fujikawa T."/>
            <person name="Sawada H."/>
        </authorList>
    </citation>
    <scope>NUCLEOTIDE SEQUENCE [LARGE SCALE GENOMIC DNA]</scope>
    <source>
        <strain evidence="2 3">MAFF 301449</strain>
    </source>
</reference>